<proteinExistence type="predicted"/>
<feature type="domain" description="VENN motif-containing" evidence="5">
    <location>
        <begin position="188"/>
        <end position="235"/>
    </location>
</feature>
<keyword evidence="3" id="KW-1266">Target cell cytoplasm</keyword>
<evidence type="ECO:0000313" key="6">
    <source>
        <dbReference type="EMBL" id="SIS09159.1"/>
    </source>
</evidence>
<dbReference type="EMBL" id="FTNU01000026">
    <property type="protein sequence ID" value="SIS09159.1"/>
    <property type="molecule type" value="Genomic_DNA"/>
</dbReference>
<evidence type="ECO:0000256" key="2">
    <source>
        <dbReference type="ARBA" id="ARBA00022656"/>
    </source>
</evidence>
<name>A0A1N7G9B0_9GAMM</name>
<sequence length="413" mass="45091">DSQNLYTNITTDDVTENKYINGIISNNFDKNKVRQEIDLQLMVTQSFDQNRRKIRSEYAKKAEDYRNEAKDLPDDDPRKTELEEKAQKIEQNLRLFDGITSALYAPNANGILGDVARAASPELAYKIGQYFKEKDQEGSTQHLLAHAILGAATSYATGNNPMTGALSAVGSEAAAPALSKFLFGKDSKELTQDEKDIITNIITLATAFTTYTITDGDVAGSVSAAEVGRVGVENNNEMYLEAQRIYAWEISDGDRDLYFKLIGLRGKLDTMISDLEFFHTRYNDMTIINGSASLTGYTIIINNKNGKVYASQHPDFNVSNLANILSSPGGSINFGSVQGGRKTADQIDKAINGRSFGIQGCLGVCLGGARTADGEIINTYGIGTPQLGGSATTMFDTGITLTHEQLIKLQKRR</sequence>
<reference evidence="7" key="1">
    <citation type="submission" date="2017-01" db="EMBL/GenBank/DDBJ databases">
        <authorList>
            <person name="Varghese N."/>
            <person name="Submissions S."/>
        </authorList>
    </citation>
    <scope>NUCLEOTIDE SEQUENCE [LARGE SCALE GENOMIC DNA]</scope>
    <source>
        <strain evidence="7">DSM 21768</strain>
    </source>
</reference>
<evidence type="ECO:0000256" key="4">
    <source>
        <dbReference type="ARBA" id="ARBA00023026"/>
    </source>
</evidence>
<dbReference type="Proteomes" id="UP000187495">
    <property type="component" value="Unassembled WGS sequence"/>
</dbReference>
<gene>
    <name evidence="6" type="ORF">SAMN02745664_12615</name>
</gene>
<dbReference type="STRING" id="34061.B0189_11160"/>
<dbReference type="Pfam" id="PF04829">
    <property type="entry name" value="PT-VENN"/>
    <property type="match status" value="1"/>
</dbReference>
<evidence type="ECO:0000256" key="3">
    <source>
        <dbReference type="ARBA" id="ARBA00022913"/>
    </source>
</evidence>
<keyword evidence="7" id="KW-1185">Reference proteome</keyword>
<evidence type="ECO:0000313" key="7">
    <source>
        <dbReference type="Proteomes" id="UP000187495"/>
    </source>
</evidence>
<protein>
    <submittedName>
        <fullName evidence="6">Pre-toxin domain with VENN motif-containing protein</fullName>
    </submittedName>
</protein>
<organism evidence="6 7">
    <name type="scientific">Moraxella cuniculi DSM 21768</name>
    <dbReference type="NCBI Taxonomy" id="1122245"/>
    <lineage>
        <taxon>Bacteria</taxon>
        <taxon>Pseudomonadati</taxon>
        <taxon>Pseudomonadota</taxon>
        <taxon>Gammaproteobacteria</taxon>
        <taxon>Moraxellales</taxon>
        <taxon>Moraxellaceae</taxon>
        <taxon>Moraxella</taxon>
    </lineage>
</organism>
<accession>A0A1N7G9B0</accession>
<evidence type="ECO:0000256" key="1">
    <source>
        <dbReference type="ARBA" id="ARBA00004219"/>
    </source>
</evidence>
<dbReference type="InterPro" id="IPR006914">
    <property type="entry name" value="VENN_dom"/>
</dbReference>
<evidence type="ECO:0000259" key="5">
    <source>
        <dbReference type="Pfam" id="PF04829"/>
    </source>
</evidence>
<dbReference type="GO" id="GO:0090729">
    <property type="term" value="F:toxin activity"/>
    <property type="evidence" value="ECO:0007669"/>
    <property type="project" value="UniProtKB-KW"/>
</dbReference>
<dbReference type="RefSeq" id="WP_200800848.1">
    <property type="nucleotide sequence ID" value="NZ_FTNU01000026.1"/>
</dbReference>
<keyword evidence="4" id="KW-0843">Virulence</keyword>
<dbReference type="AlphaFoldDB" id="A0A1N7G9B0"/>
<comment type="subcellular location">
    <subcellularLocation>
        <location evidence="1">Target cell</location>
        <location evidence="1">Target cell cytoplasm</location>
    </subcellularLocation>
</comment>
<keyword evidence="2" id="KW-0800">Toxin</keyword>
<feature type="non-terminal residue" evidence="6">
    <location>
        <position position="1"/>
    </location>
</feature>